<proteinExistence type="predicted"/>
<evidence type="ECO:0008006" key="3">
    <source>
        <dbReference type="Google" id="ProtNLM"/>
    </source>
</evidence>
<dbReference type="RefSeq" id="WP_146357613.1">
    <property type="nucleotide sequence ID" value="NZ_VOBR01000025.1"/>
</dbReference>
<dbReference type="EMBL" id="VOBR01000025">
    <property type="protein sequence ID" value="TWP47544.1"/>
    <property type="molecule type" value="Genomic_DNA"/>
</dbReference>
<gene>
    <name evidence="1" type="ORF">FKR81_31775</name>
</gene>
<dbReference type="Gene3D" id="3.40.50.1110">
    <property type="entry name" value="SGNH hydrolase"/>
    <property type="match status" value="1"/>
</dbReference>
<name>A0A563EKS6_9PSEU</name>
<comment type="caution">
    <text evidence="1">The sequence shown here is derived from an EMBL/GenBank/DDBJ whole genome shotgun (WGS) entry which is preliminary data.</text>
</comment>
<dbReference type="Proteomes" id="UP000316639">
    <property type="component" value="Unassembled WGS sequence"/>
</dbReference>
<evidence type="ECO:0000313" key="1">
    <source>
        <dbReference type="EMBL" id="TWP47544.1"/>
    </source>
</evidence>
<dbReference type="AlphaFoldDB" id="A0A563EKS6"/>
<accession>A0A563EKS6</accession>
<dbReference type="InterPro" id="IPR036514">
    <property type="entry name" value="SGNH_hydro_sf"/>
</dbReference>
<protein>
    <recommendedName>
        <fullName evidence="3">SGNH/GDSL hydrolase family protein</fullName>
    </recommendedName>
</protein>
<dbReference type="SUPFAM" id="SSF52266">
    <property type="entry name" value="SGNH hydrolase"/>
    <property type="match status" value="1"/>
</dbReference>
<sequence>MRLVLAVALTLSTLTSPSPVVVYIGDSVGAQNAPALAAALTPATFHDLTLGGTAICDYLADSPTWLPPSAKLDTAIRTLRPDLVVLQFWGNDFWSPCANDTRRGTDAFYDRYFWNALSARREISAAADAAGIPRPAMLWVLQAPSPDREIPRRLNEIYSYVAELSGDRVSDAGATVVSGDRYAFTRFVPCTPAELGTPSCTEPSGTTRVHADSDDIHFCPSGTVSRGCDGPAPGIDRYVARISLDAKSWLGGN</sequence>
<organism evidence="1 2">
    <name type="scientific">Lentzea tibetensis</name>
    <dbReference type="NCBI Taxonomy" id="2591470"/>
    <lineage>
        <taxon>Bacteria</taxon>
        <taxon>Bacillati</taxon>
        <taxon>Actinomycetota</taxon>
        <taxon>Actinomycetes</taxon>
        <taxon>Pseudonocardiales</taxon>
        <taxon>Pseudonocardiaceae</taxon>
        <taxon>Lentzea</taxon>
    </lineage>
</organism>
<reference evidence="1 2" key="1">
    <citation type="submission" date="2019-07" db="EMBL/GenBank/DDBJ databases">
        <title>Lentzea xizangensis sp. nov., isolated from Qinghai-Tibetan Plateau Soils.</title>
        <authorList>
            <person name="Huang J."/>
        </authorList>
    </citation>
    <scope>NUCLEOTIDE SEQUENCE [LARGE SCALE GENOMIC DNA]</scope>
    <source>
        <strain evidence="1 2">FXJ1.1311</strain>
    </source>
</reference>
<keyword evidence="2" id="KW-1185">Reference proteome</keyword>
<dbReference type="OrthoDB" id="3538536at2"/>
<evidence type="ECO:0000313" key="2">
    <source>
        <dbReference type="Proteomes" id="UP000316639"/>
    </source>
</evidence>